<reference evidence="11 12" key="1">
    <citation type="journal article" date="2018" name="Sci. Rep.">
        <title>Comparative genomics provides insights into the lifestyle and reveals functional heterogeneity of dark septate endophytic fungi.</title>
        <authorList>
            <person name="Knapp D.G."/>
            <person name="Nemeth J.B."/>
            <person name="Barry K."/>
            <person name="Hainaut M."/>
            <person name="Henrissat B."/>
            <person name="Johnson J."/>
            <person name="Kuo A."/>
            <person name="Lim J.H.P."/>
            <person name="Lipzen A."/>
            <person name="Nolan M."/>
            <person name="Ohm R.A."/>
            <person name="Tamas L."/>
            <person name="Grigoriev I.V."/>
            <person name="Spatafora J.W."/>
            <person name="Nagy L.G."/>
            <person name="Kovacs G.M."/>
        </authorList>
    </citation>
    <scope>NUCLEOTIDE SEQUENCE [LARGE SCALE GENOMIC DNA]</scope>
    <source>
        <strain evidence="11 12">DSE2036</strain>
    </source>
</reference>
<dbReference type="Proteomes" id="UP000244855">
    <property type="component" value="Unassembled WGS sequence"/>
</dbReference>
<feature type="domain" description="RING-type" evidence="8">
    <location>
        <begin position="309"/>
        <end position="363"/>
    </location>
</feature>
<feature type="domain" description="Helicase C-terminal" evidence="10">
    <location>
        <begin position="393"/>
        <end position="552"/>
    </location>
</feature>
<dbReference type="STRING" id="97972.A0A2V1DLH1"/>
<evidence type="ECO:0000256" key="7">
    <source>
        <dbReference type="PROSITE-ProRule" id="PRU00175"/>
    </source>
</evidence>
<evidence type="ECO:0000256" key="5">
    <source>
        <dbReference type="ARBA" id="ARBA00022833"/>
    </source>
</evidence>
<dbReference type="EMBL" id="KZ805406">
    <property type="protein sequence ID" value="PVH98775.1"/>
    <property type="molecule type" value="Genomic_DNA"/>
</dbReference>
<feature type="domain" description="Helicase ATP-binding" evidence="9">
    <location>
        <begin position="1"/>
        <end position="171"/>
    </location>
</feature>
<dbReference type="PROSITE" id="PS00518">
    <property type="entry name" value="ZF_RING_1"/>
    <property type="match status" value="1"/>
</dbReference>
<keyword evidence="4" id="KW-0378">Hydrolase</keyword>
<evidence type="ECO:0000259" key="10">
    <source>
        <dbReference type="PROSITE" id="PS51194"/>
    </source>
</evidence>
<evidence type="ECO:0000313" key="11">
    <source>
        <dbReference type="EMBL" id="PVH98775.1"/>
    </source>
</evidence>
<dbReference type="InterPro" id="IPR006058">
    <property type="entry name" value="2Fe2S_fd_BS"/>
</dbReference>
<keyword evidence="6" id="KW-0067">ATP-binding</keyword>
<evidence type="ECO:0000256" key="4">
    <source>
        <dbReference type="ARBA" id="ARBA00022801"/>
    </source>
</evidence>
<evidence type="ECO:0000313" key="12">
    <source>
        <dbReference type="Proteomes" id="UP000244855"/>
    </source>
</evidence>
<dbReference type="CDD" id="cd18008">
    <property type="entry name" value="DEXDc_SHPRH-like"/>
    <property type="match status" value="1"/>
</dbReference>
<evidence type="ECO:0000256" key="1">
    <source>
        <dbReference type="ARBA" id="ARBA00022723"/>
    </source>
</evidence>
<dbReference type="InterPro" id="IPR001841">
    <property type="entry name" value="Znf_RING"/>
</dbReference>
<dbReference type="SMART" id="SM00487">
    <property type="entry name" value="DEXDc"/>
    <property type="match status" value="1"/>
</dbReference>
<dbReference type="GO" id="GO:0005524">
    <property type="term" value="F:ATP binding"/>
    <property type="evidence" value="ECO:0007669"/>
    <property type="project" value="UniProtKB-KW"/>
</dbReference>
<dbReference type="InterPro" id="IPR017907">
    <property type="entry name" value="Znf_RING_CS"/>
</dbReference>
<dbReference type="CDD" id="cd18793">
    <property type="entry name" value="SF2_C_SNF"/>
    <property type="match status" value="1"/>
</dbReference>
<evidence type="ECO:0000259" key="8">
    <source>
        <dbReference type="PROSITE" id="PS50089"/>
    </source>
</evidence>
<dbReference type="InterPro" id="IPR001650">
    <property type="entry name" value="Helicase_C-like"/>
</dbReference>
<keyword evidence="2" id="KW-0547">Nucleotide-binding</keyword>
<dbReference type="PANTHER" id="PTHR45626:SF52">
    <property type="entry name" value="SINGLE-STRANDED DNA-DEPENDENT ATPASE (EUROFUNG)"/>
    <property type="match status" value="1"/>
</dbReference>
<protein>
    <submittedName>
        <fullName evidence="11">DNA repair protein rad5</fullName>
    </submittedName>
</protein>
<dbReference type="GO" id="GO:0016787">
    <property type="term" value="F:hydrolase activity"/>
    <property type="evidence" value="ECO:0007669"/>
    <property type="project" value="UniProtKB-KW"/>
</dbReference>
<evidence type="ECO:0000256" key="2">
    <source>
        <dbReference type="ARBA" id="ARBA00022741"/>
    </source>
</evidence>
<dbReference type="Gene3D" id="3.40.50.300">
    <property type="entry name" value="P-loop containing nucleotide triphosphate hydrolases"/>
    <property type="match status" value="1"/>
</dbReference>
<dbReference type="InterPro" id="IPR050628">
    <property type="entry name" value="SNF2_RAD54_helicase_TF"/>
</dbReference>
<dbReference type="PANTHER" id="PTHR45626">
    <property type="entry name" value="TRANSCRIPTION TERMINATION FACTOR 2-RELATED"/>
    <property type="match status" value="1"/>
</dbReference>
<keyword evidence="12" id="KW-1185">Reference proteome</keyword>
<dbReference type="AlphaFoldDB" id="A0A2V1DLH1"/>
<dbReference type="InterPro" id="IPR027417">
    <property type="entry name" value="P-loop_NTPase"/>
</dbReference>
<proteinExistence type="predicted"/>
<evidence type="ECO:0000256" key="3">
    <source>
        <dbReference type="ARBA" id="ARBA00022771"/>
    </source>
</evidence>
<dbReference type="Pfam" id="PF00271">
    <property type="entry name" value="Helicase_C"/>
    <property type="match status" value="1"/>
</dbReference>
<gene>
    <name evidence="11" type="ORF">DM02DRAFT_29777</name>
</gene>
<dbReference type="SMART" id="SM00490">
    <property type="entry name" value="HELICc"/>
    <property type="match status" value="1"/>
</dbReference>
<accession>A0A2V1DLH1</accession>
<dbReference type="GO" id="GO:0051537">
    <property type="term" value="F:2 iron, 2 sulfur cluster binding"/>
    <property type="evidence" value="ECO:0007669"/>
    <property type="project" value="InterPro"/>
</dbReference>
<evidence type="ECO:0000256" key="6">
    <source>
        <dbReference type="ARBA" id="ARBA00022840"/>
    </source>
</evidence>
<dbReference type="PROSITE" id="PS51192">
    <property type="entry name" value="HELICASE_ATP_BIND_1"/>
    <property type="match status" value="1"/>
</dbReference>
<dbReference type="GO" id="GO:0008094">
    <property type="term" value="F:ATP-dependent activity, acting on DNA"/>
    <property type="evidence" value="ECO:0007669"/>
    <property type="project" value="TreeGrafter"/>
</dbReference>
<name>A0A2V1DLH1_9PLEO</name>
<dbReference type="InterPro" id="IPR014001">
    <property type="entry name" value="Helicase_ATP-bd"/>
</dbReference>
<dbReference type="GO" id="GO:0005634">
    <property type="term" value="C:nucleus"/>
    <property type="evidence" value="ECO:0007669"/>
    <property type="project" value="TreeGrafter"/>
</dbReference>
<dbReference type="OrthoDB" id="448448at2759"/>
<dbReference type="GO" id="GO:0008270">
    <property type="term" value="F:zinc ion binding"/>
    <property type="evidence" value="ECO:0007669"/>
    <property type="project" value="UniProtKB-KW"/>
</dbReference>
<dbReference type="Pfam" id="PF00176">
    <property type="entry name" value="SNF2-rel_dom"/>
    <property type="match status" value="1"/>
</dbReference>
<evidence type="ECO:0000259" key="9">
    <source>
        <dbReference type="PROSITE" id="PS51192"/>
    </source>
</evidence>
<dbReference type="PROSITE" id="PS51194">
    <property type="entry name" value="HELICASE_CTER"/>
    <property type="match status" value="1"/>
</dbReference>
<dbReference type="InterPro" id="IPR038718">
    <property type="entry name" value="SNF2-like_sf"/>
</dbReference>
<keyword evidence="3 7" id="KW-0863">Zinc-finger</keyword>
<keyword evidence="1" id="KW-0479">Metal-binding</keyword>
<sequence length="563" mass="62741">MGLGKTLTTLAIIVGSLDRALDFAIERTREPPETWHKTVPSKTTLVVVPSSLLLDSWMAEVEKHIKHNTIRVYRYHGSSKRIGISDLLSNDIVLTTYATVAAEFCRGQSLLNRINWYRLVLDEAHTIRNAATKQFRAMQSITAHIRWCLTGTPIQNSLDDLGALVEFLRVPILDDRKTFRNHIIKPVISGKSARFKNLRRLLEILCLRRTKSLLKLPEPNVHTHMLDLSKAESEAYRDFGESCRHAIDLAISGHSLKKANHHIIRTILDMRLFCNDGPKAFDRKKGLSGLPADPEQALSYLQTCGKAACAQCHCEVQSVNQAGDRSSGTLTVCEHLICGECLPAYEADLDDDTKEGRSICPICGLGWARDSFLRKSVVQTTHTPIDLSKAPTKLKLLLSNLQYQSPNDKCVVFSFWKRTLDLVAEGLEILKVPFLRIHGSIPSAKRAKILADFERPTSARVLLVTFGTGGVGINKLMVANLIHILEPQWNPSVESQAIGRILRLGQEKSVKIVRYIMKNTVEEVSLASAHKASTLSMLLLGGSITTASETATCSRRFWLNGER</sequence>
<keyword evidence="5" id="KW-0862">Zinc</keyword>
<dbReference type="InterPro" id="IPR049730">
    <property type="entry name" value="SNF2/RAD54-like_C"/>
</dbReference>
<dbReference type="SUPFAM" id="SSF52540">
    <property type="entry name" value="P-loop containing nucleoside triphosphate hydrolases"/>
    <property type="match status" value="2"/>
</dbReference>
<dbReference type="InterPro" id="IPR000330">
    <property type="entry name" value="SNF2_N"/>
</dbReference>
<dbReference type="GO" id="GO:0006281">
    <property type="term" value="P:DNA repair"/>
    <property type="evidence" value="ECO:0007669"/>
    <property type="project" value="TreeGrafter"/>
</dbReference>
<dbReference type="PROSITE" id="PS50089">
    <property type="entry name" value="ZF_RING_2"/>
    <property type="match status" value="1"/>
</dbReference>
<organism evidence="11 12">
    <name type="scientific">Periconia macrospinosa</name>
    <dbReference type="NCBI Taxonomy" id="97972"/>
    <lineage>
        <taxon>Eukaryota</taxon>
        <taxon>Fungi</taxon>
        <taxon>Dikarya</taxon>
        <taxon>Ascomycota</taxon>
        <taxon>Pezizomycotina</taxon>
        <taxon>Dothideomycetes</taxon>
        <taxon>Pleosporomycetidae</taxon>
        <taxon>Pleosporales</taxon>
        <taxon>Massarineae</taxon>
        <taxon>Periconiaceae</taxon>
        <taxon>Periconia</taxon>
    </lineage>
</organism>
<dbReference type="PROSITE" id="PS00197">
    <property type="entry name" value="2FE2S_FER_1"/>
    <property type="match status" value="1"/>
</dbReference>
<dbReference type="Gene3D" id="3.40.50.10810">
    <property type="entry name" value="Tandem AAA-ATPase domain"/>
    <property type="match status" value="1"/>
</dbReference>